<comment type="caution">
    <text evidence="2">The sequence shown here is derived from an EMBL/GenBank/DDBJ whole genome shotgun (WGS) entry which is preliminary data.</text>
</comment>
<dbReference type="Proteomes" id="UP000479710">
    <property type="component" value="Unassembled WGS sequence"/>
</dbReference>
<proteinExistence type="predicted"/>
<feature type="region of interest" description="Disordered" evidence="1">
    <location>
        <begin position="37"/>
        <end position="62"/>
    </location>
</feature>
<protein>
    <submittedName>
        <fullName evidence="2">Uncharacterized protein</fullName>
    </submittedName>
</protein>
<evidence type="ECO:0000313" key="2">
    <source>
        <dbReference type="EMBL" id="KAF0928621.1"/>
    </source>
</evidence>
<dbReference type="AlphaFoldDB" id="A0A6G1EVH6"/>
<dbReference type="EMBL" id="SPHZ02000002">
    <property type="protein sequence ID" value="KAF0928621.1"/>
    <property type="molecule type" value="Genomic_DNA"/>
</dbReference>
<evidence type="ECO:0000256" key="1">
    <source>
        <dbReference type="SAM" id="MobiDB-lite"/>
    </source>
</evidence>
<name>A0A6G1EVH6_9ORYZ</name>
<gene>
    <name evidence="2" type="ORF">E2562_006058</name>
</gene>
<reference evidence="2 3" key="1">
    <citation type="submission" date="2019-11" db="EMBL/GenBank/DDBJ databases">
        <title>Whole genome sequence of Oryza granulata.</title>
        <authorList>
            <person name="Li W."/>
        </authorList>
    </citation>
    <scope>NUCLEOTIDE SEQUENCE [LARGE SCALE GENOMIC DNA]</scope>
    <source>
        <strain evidence="3">cv. Menghai</strain>
        <tissue evidence="2">Leaf</tissue>
    </source>
</reference>
<organism evidence="2 3">
    <name type="scientific">Oryza meyeriana var. granulata</name>
    <dbReference type="NCBI Taxonomy" id="110450"/>
    <lineage>
        <taxon>Eukaryota</taxon>
        <taxon>Viridiplantae</taxon>
        <taxon>Streptophyta</taxon>
        <taxon>Embryophyta</taxon>
        <taxon>Tracheophyta</taxon>
        <taxon>Spermatophyta</taxon>
        <taxon>Magnoliopsida</taxon>
        <taxon>Liliopsida</taxon>
        <taxon>Poales</taxon>
        <taxon>Poaceae</taxon>
        <taxon>BOP clade</taxon>
        <taxon>Oryzoideae</taxon>
        <taxon>Oryzeae</taxon>
        <taxon>Oryzinae</taxon>
        <taxon>Oryza</taxon>
        <taxon>Oryza meyeriana</taxon>
    </lineage>
</organism>
<evidence type="ECO:0000313" key="3">
    <source>
        <dbReference type="Proteomes" id="UP000479710"/>
    </source>
</evidence>
<sequence length="87" mass="9041">MAKARARASWGSTRAGEVARCLGLAINLAKTARESAAEAVEGEDGEGISSGGGRGLPAPVEESVSDQDSWYDVVYKCVARDVVQNSV</sequence>
<accession>A0A6G1EVH6</accession>
<keyword evidence="3" id="KW-1185">Reference proteome</keyword>